<evidence type="ECO:0000256" key="6">
    <source>
        <dbReference type="ARBA" id="ARBA00022832"/>
    </source>
</evidence>
<evidence type="ECO:0000313" key="15">
    <source>
        <dbReference type="Proteomes" id="UP000317494"/>
    </source>
</evidence>
<dbReference type="GO" id="GO:0042761">
    <property type="term" value="P:very long-chain fatty acid biosynthetic process"/>
    <property type="evidence" value="ECO:0007669"/>
    <property type="project" value="TreeGrafter"/>
</dbReference>
<comment type="similarity">
    <text evidence="2 12">Belongs to the ELO family.</text>
</comment>
<dbReference type="EC" id="2.3.1.-" evidence="12"/>
<keyword evidence="5 12" id="KW-0812">Transmembrane</keyword>
<evidence type="ECO:0000256" key="5">
    <source>
        <dbReference type="ARBA" id="ARBA00022692"/>
    </source>
</evidence>
<dbReference type="STRING" id="286115.A0A507D346"/>
<dbReference type="PROSITE" id="PS01188">
    <property type="entry name" value="ELO"/>
    <property type="match status" value="1"/>
</dbReference>
<protein>
    <recommendedName>
        <fullName evidence="12">Elongation of fatty acids protein</fullName>
        <ecNumber evidence="12">2.3.1.-</ecNumber>
    </recommendedName>
</protein>
<evidence type="ECO:0000256" key="10">
    <source>
        <dbReference type="ARBA" id="ARBA00023160"/>
    </source>
</evidence>
<dbReference type="GO" id="GO:0005789">
    <property type="term" value="C:endoplasmic reticulum membrane"/>
    <property type="evidence" value="ECO:0007669"/>
    <property type="project" value="TreeGrafter"/>
</dbReference>
<dbReference type="Proteomes" id="UP000317494">
    <property type="component" value="Unassembled WGS sequence"/>
</dbReference>
<evidence type="ECO:0000256" key="12">
    <source>
        <dbReference type="RuleBase" id="RU361115"/>
    </source>
</evidence>
<evidence type="ECO:0000313" key="14">
    <source>
        <dbReference type="EMBL" id="TPX45896.1"/>
    </source>
</evidence>
<evidence type="ECO:0000256" key="2">
    <source>
        <dbReference type="ARBA" id="ARBA00007263"/>
    </source>
</evidence>
<feature type="transmembrane region" description="Helical" evidence="12">
    <location>
        <begin position="72"/>
        <end position="93"/>
    </location>
</feature>
<dbReference type="GO" id="GO:0030148">
    <property type="term" value="P:sphingolipid biosynthetic process"/>
    <property type="evidence" value="ECO:0007669"/>
    <property type="project" value="TreeGrafter"/>
</dbReference>
<feature type="transmembrane region" description="Helical" evidence="12">
    <location>
        <begin position="123"/>
        <end position="142"/>
    </location>
</feature>
<evidence type="ECO:0000256" key="1">
    <source>
        <dbReference type="ARBA" id="ARBA00004141"/>
    </source>
</evidence>
<evidence type="ECO:0000256" key="8">
    <source>
        <dbReference type="ARBA" id="ARBA00023098"/>
    </source>
</evidence>
<evidence type="ECO:0000313" key="13">
    <source>
        <dbReference type="EMBL" id="TPX43199.1"/>
    </source>
</evidence>
<organism evidence="14 16">
    <name type="scientific">Synchytrium endobioticum</name>
    <dbReference type="NCBI Taxonomy" id="286115"/>
    <lineage>
        <taxon>Eukaryota</taxon>
        <taxon>Fungi</taxon>
        <taxon>Fungi incertae sedis</taxon>
        <taxon>Chytridiomycota</taxon>
        <taxon>Chytridiomycota incertae sedis</taxon>
        <taxon>Chytridiomycetes</taxon>
        <taxon>Synchytriales</taxon>
        <taxon>Synchytriaceae</taxon>
        <taxon>Synchytrium</taxon>
    </lineage>
</organism>
<dbReference type="GO" id="GO:0009922">
    <property type="term" value="F:fatty acid elongase activity"/>
    <property type="evidence" value="ECO:0007669"/>
    <property type="project" value="UniProtKB-EC"/>
</dbReference>
<dbReference type="PANTHER" id="PTHR11157:SF134">
    <property type="entry name" value="ELONGATION OF FATTY ACIDS PROTEIN 1-RELATED"/>
    <property type="match status" value="1"/>
</dbReference>
<evidence type="ECO:0000313" key="16">
    <source>
        <dbReference type="Proteomes" id="UP000320475"/>
    </source>
</evidence>
<dbReference type="GO" id="GO:0019367">
    <property type="term" value="P:fatty acid elongation, saturated fatty acid"/>
    <property type="evidence" value="ECO:0007669"/>
    <property type="project" value="TreeGrafter"/>
</dbReference>
<accession>A0A507D346</accession>
<keyword evidence="7 12" id="KW-1133">Transmembrane helix</keyword>
<dbReference type="InterPro" id="IPR030457">
    <property type="entry name" value="ELO_CS"/>
</dbReference>
<keyword evidence="10 12" id="KW-0275">Fatty acid biosynthesis</keyword>
<dbReference type="Pfam" id="PF01151">
    <property type="entry name" value="ELO"/>
    <property type="match status" value="1"/>
</dbReference>
<dbReference type="VEuPathDB" id="FungiDB:SeMB42_g04827"/>
<name>A0A507D346_9FUNG</name>
<keyword evidence="6 12" id="KW-0276">Fatty acid metabolism</keyword>
<evidence type="ECO:0000256" key="7">
    <source>
        <dbReference type="ARBA" id="ARBA00022989"/>
    </source>
</evidence>
<gene>
    <name evidence="14" type="ORF">SeLEV6574_g03575</name>
    <name evidence="13" type="ORF">SeMB42_g04827</name>
</gene>
<dbReference type="OrthoDB" id="434092at2759"/>
<dbReference type="GO" id="GO:0034626">
    <property type="term" value="P:fatty acid elongation, polyunsaturated fatty acid"/>
    <property type="evidence" value="ECO:0007669"/>
    <property type="project" value="TreeGrafter"/>
</dbReference>
<sequence length="255" mass="29493">MKVGPLNDLFDAADNMDTLRFIPGHCHRGFIPYEASAYLLALFLEIIIPMIYNHGVFYALCDTAAYTPRMELLYYINYLFKYWELADTAFLVLKKKNLEFLHVYHHAATAYLCFIELDGRASVSWVVITLNLLVHVIMYYYYARTSISSKPVWWKKHLTTMQITQFVIDLSVIYFASYTLYVSRYYKSLPHMGTCSGSDEAAQFGCFILSSYLLLFIQFFIKTYYGRKATRKAAASNVTDNLSATKASIRTRKAE</sequence>
<dbReference type="EMBL" id="QEAN01000207">
    <property type="protein sequence ID" value="TPX43199.1"/>
    <property type="molecule type" value="Genomic_DNA"/>
</dbReference>
<comment type="subcellular location">
    <subcellularLocation>
        <location evidence="1">Membrane</location>
        <topology evidence="1">Multi-pass membrane protein</topology>
    </subcellularLocation>
</comment>
<comment type="catalytic activity">
    <reaction evidence="12">
        <text>an acyl-CoA + malonyl-CoA + H(+) = a 3-oxoacyl-CoA + CO2 + CoA</text>
        <dbReference type="Rhea" id="RHEA:50252"/>
        <dbReference type="ChEBI" id="CHEBI:15378"/>
        <dbReference type="ChEBI" id="CHEBI:16526"/>
        <dbReference type="ChEBI" id="CHEBI:57287"/>
        <dbReference type="ChEBI" id="CHEBI:57384"/>
        <dbReference type="ChEBI" id="CHEBI:58342"/>
        <dbReference type="ChEBI" id="CHEBI:90726"/>
    </reaction>
    <physiologicalReaction direction="left-to-right" evidence="12">
        <dbReference type="Rhea" id="RHEA:50253"/>
    </physiologicalReaction>
</comment>
<evidence type="ECO:0000256" key="3">
    <source>
        <dbReference type="ARBA" id="ARBA00022516"/>
    </source>
</evidence>
<feature type="transmembrane region" description="Helical" evidence="12">
    <location>
        <begin position="37"/>
        <end position="60"/>
    </location>
</feature>
<feature type="transmembrane region" description="Helical" evidence="12">
    <location>
        <begin position="201"/>
        <end position="221"/>
    </location>
</feature>
<dbReference type="InterPro" id="IPR002076">
    <property type="entry name" value="ELO_fam"/>
</dbReference>
<feature type="transmembrane region" description="Helical" evidence="12">
    <location>
        <begin position="163"/>
        <end position="181"/>
    </location>
</feature>
<dbReference type="PANTHER" id="PTHR11157">
    <property type="entry name" value="FATTY ACID ACYL TRANSFERASE-RELATED"/>
    <property type="match status" value="1"/>
</dbReference>
<keyword evidence="15" id="KW-1185">Reference proteome</keyword>
<dbReference type="GO" id="GO:0034625">
    <property type="term" value="P:fatty acid elongation, monounsaturated fatty acid"/>
    <property type="evidence" value="ECO:0007669"/>
    <property type="project" value="TreeGrafter"/>
</dbReference>
<keyword evidence="9 12" id="KW-0472">Membrane</keyword>
<dbReference type="AlphaFoldDB" id="A0A507D346"/>
<comment type="caution">
    <text evidence="14">The sequence shown here is derived from an EMBL/GenBank/DDBJ whole genome shotgun (WGS) entry which is preliminary data.</text>
</comment>
<keyword evidence="8 12" id="KW-0443">Lipid metabolism</keyword>
<reference evidence="15 16" key="1">
    <citation type="journal article" date="2019" name="Sci. Rep.">
        <title>Comparative genomics of chytrid fungi reveal insights into the obligate biotrophic and pathogenic lifestyle of Synchytrium endobioticum.</title>
        <authorList>
            <person name="van de Vossenberg B.T.L.H."/>
            <person name="Warris S."/>
            <person name="Nguyen H.D.T."/>
            <person name="van Gent-Pelzer M.P.E."/>
            <person name="Joly D.L."/>
            <person name="van de Geest H.C."/>
            <person name="Bonants P.J.M."/>
            <person name="Smith D.S."/>
            <person name="Levesque C.A."/>
            <person name="van der Lee T.A.J."/>
        </authorList>
    </citation>
    <scope>NUCLEOTIDE SEQUENCE [LARGE SCALE GENOMIC DNA]</scope>
    <source>
        <strain evidence="14 16">LEV6574</strain>
        <strain evidence="13 15">MB42</strain>
    </source>
</reference>
<evidence type="ECO:0000256" key="9">
    <source>
        <dbReference type="ARBA" id="ARBA00023136"/>
    </source>
</evidence>
<evidence type="ECO:0000256" key="4">
    <source>
        <dbReference type="ARBA" id="ARBA00022679"/>
    </source>
</evidence>
<keyword evidence="4 12" id="KW-0808">Transferase</keyword>
<evidence type="ECO:0000256" key="11">
    <source>
        <dbReference type="ARBA" id="ARBA00047375"/>
    </source>
</evidence>
<comment type="catalytic activity">
    <reaction evidence="11">
        <text>a very-long-chain acyl-CoA + malonyl-CoA + H(+) = a very-long-chain 3-oxoacyl-CoA + CO2 + CoA</text>
        <dbReference type="Rhea" id="RHEA:32727"/>
        <dbReference type="ChEBI" id="CHEBI:15378"/>
        <dbReference type="ChEBI" id="CHEBI:16526"/>
        <dbReference type="ChEBI" id="CHEBI:57287"/>
        <dbReference type="ChEBI" id="CHEBI:57384"/>
        <dbReference type="ChEBI" id="CHEBI:90725"/>
        <dbReference type="ChEBI" id="CHEBI:90736"/>
        <dbReference type="EC" id="2.3.1.199"/>
    </reaction>
</comment>
<dbReference type="EMBL" id="QEAM01000124">
    <property type="protein sequence ID" value="TPX45896.1"/>
    <property type="molecule type" value="Genomic_DNA"/>
</dbReference>
<proteinExistence type="inferred from homology"/>
<keyword evidence="3 12" id="KW-0444">Lipid biosynthesis</keyword>
<dbReference type="Proteomes" id="UP000320475">
    <property type="component" value="Unassembled WGS sequence"/>
</dbReference>